<reference evidence="3" key="1">
    <citation type="journal article" date="2019" name="Int. J. Syst. Evol. Microbiol.">
        <title>The Global Catalogue of Microorganisms (GCM) 10K type strain sequencing project: providing services to taxonomists for standard genome sequencing and annotation.</title>
        <authorList>
            <consortium name="The Broad Institute Genomics Platform"/>
            <consortium name="The Broad Institute Genome Sequencing Center for Infectious Disease"/>
            <person name="Wu L."/>
            <person name="Ma J."/>
        </authorList>
    </citation>
    <scope>NUCLEOTIDE SEQUENCE [LARGE SCALE GENOMIC DNA]</scope>
    <source>
        <strain evidence="3">CGMCC 1.15053</strain>
    </source>
</reference>
<dbReference type="Proteomes" id="UP001595979">
    <property type="component" value="Unassembled WGS sequence"/>
</dbReference>
<comment type="caution">
    <text evidence="2">The sequence shown here is derived from an EMBL/GenBank/DDBJ whole genome shotgun (WGS) entry which is preliminary data.</text>
</comment>
<organism evidence="2 3">
    <name type="scientific">Deinococcus petrolearius</name>
    <dbReference type="NCBI Taxonomy" id="1751295"/>
    <lineage>
        <taxon>Bacteria</taxon>
        <taxon>Thermotogati</taxon>
        <taxon>Deinococcota</taxon>
        <taxon>Deinococci</taxon>
        <taxon>Deinococcales</taxon>
        <taxon>Deinococcaceae</taxon>
        <taxon>Deinococcus</taxon>
    </lineage>
</organism>
<name>A0ABW1DDV3_9DEIO</name>
<keyword evidence="3" id="KW-1185">Reference proteome</keyword>
<evidence type="ECO:0000313" key="3">
    <source>
        <dbReference type="Proteomes" id="UP001595979"/>
    </source>
</evidence>
<feature type="compositionally biased region" description="Low complexity" evidence="1">
    <location>
        <begin position="46"/>
        <end position="65"/>
    </location>
</feature>
<accession>A0ABW1DDV3</accession>
<feature type="region of interest" description="Disordered" evidence="1">
    <location>
        <begin position="45"/>
        <end position="69"/>
    </location>
</feature>
<sequence length="213" mass="22134">MNRRGVGCGCLGCGGGTLLVLIVLGVLAWNFVVQPARTFLAGWQPPAQTQSQTGGAAGSAPAPSGNVAAPVTRSDIEKFVRVRREVRAALGTSFSDLNGLWQGIQSGQTPTLLQVVTTLRQTGGSVQAARAAQAQALGRENLSAERYAVVRSAVNRALGVPSIDFAQAASDLQSGRMPNLTRDVQTATAQERQLVAPFQRELSATAAVGLLGL</sequence>
<evidence type="ECO:0000256" key="1">
    <source>
        <dbReference type="SAM" id="MobiDB-lite"/>
    </source>
</evidence>
<proteinExistence type="predicted"/>
<dbReference type="EMBL" id="JBHSOH010000003">
    <property type="protein sequence ID" value="MFC5846897.1"/>
    <property type="molecule type" value="Genomic_DNA"/>
</dbReference>
<dbReference type="RefSeq" id="WP_380045491.1">
    <property type="nucleotide sequence ID" value="NZ_JBHSOH010000003.1"/>
</dbReference>
<gene>
    <name evidence="2" type="ORF">ACFPQ6_01120</name>
</gene>
<evidence type="ECO:0000313" key="2">
    <source>
        <dbReference type="EMBL" id="MFC5846897.1"/>
    </source>
</evidence>
<protein>
    <submittedName>
        <fullName evidence="2">Uncharacterized protein</fullName>
    </submittedName>
</protein>